<evidence type="ECO:0000313" key="2">
    <source>
        <dbReference type="Proteomes" id="UP000765509"/>
    </source>
</evidence>
<dbReference type="EMBL" id="AVOT02019122">
    <property type="protein sequence ID" value="MBW0506495.1"/>
    <property type="molecule type" value="Genomic_DNA"/>
</dbReference>
<organism evidence="1 2">
    <name type="scientific">Austropuccinia psidii MF-1</name>
    <dbReference type="NCBI Taxonomy" id="1389203"/>
    <lineage>
        <taxon>Eukaryota</taxon>
        <taxon>Fungi</taxon>
        <taxon>Dikarya</taxon>
        <taxon>Basidiomycota</taxon>
        <taxon>Pucciniomycotina</taxon>
        <taxon>Pucciniomycetes</taxon>
        <taxon>Pucciniales</taxon>
        <taxon>Sphaerophragmiaceae</taxon>
        <taxon>Austropuccinia</taxon>
    </lineage>
</organism>
<accession>A0A9Q3DSW8</accession>
<name>A0A9Q3DSW8_9BASI</name>
<proteinExistence type="predicted"/>
<gene>
    <name evidence="1" type="ORF">O181_046210</name>
</gene>
<evidence type="ECO:0000313" key="1">
    <source>
        <dbReference type="EMBL" id="MBW0506495.1"/>
    </source>
</evidence>
<dbReference type="AlphaFoldDB" id="A0A9Q3DSW8"/>
<dbReference type="Proteomes" id="UP000765509">
    <property type="component" value="Unassembled WGS sequence"/>
</dbReference>
<comment type="caution">
    <text evidence="1">The sequence shown here is derived from an EMBL/GenBank/DDBJ whole genome shotgun (WGS) entry which is preliminary data.</text>
</comment>
<protein>
    <submittedName>
        <fullName evidence="1">Uncharacterized protein</fullName>
    </submittedName>
</protein>
<reference evidence="1" key="1">
    <citation type="submission" date="2021-03" db="EMBL/GenBank/DDBJ databases">
        <title>Draft genome sequence of rust myrtle Austropuccinia psidii MF-1, a brazilian biotype.</title>
        <authorList>
            <person name="Quecine M.C."/>
            <person name="Pachon D.M.R."/>
            <person name="Bonatelli M.L."/>
            <person name="Correr F.H."/>
            <person name="Franceschini L.M."/>
            <person name="Leite T.F."/>
            <person name="Margarido G.R.A."/>
            <person name="Almeida C.A."/>
            <person name="Ferrarezi J.A."/>
            <person name="Labate C.A."/>
        </authorList>
    </citation>
    <scope>NUCLEOTIDE SEQUENCE</scope>
    <source>
        <strain evidence="1">MF-1</strain>
    </source>
</reference>
<sequence length="111" mass="12153">MALLGHLGPYGLYSPQSVGKLRPFWPNSNEAKRGQVGVVQQLQSKGAPKPQVGPPEPVVNPKLAINQSMASGNNQRPPDQLQARIPLQFRGRVTLLQCTMYSRTRSGAYMV</sequence>
<keyword evidence="2" id="KW-1185">Reference proteome</keyword>